<keyword evidence="2" id="KW-0812">Transmembrane</keyword>
<dbReference type="EMBL" id="KI657956">
    <property type="protein sequence ID" value="ETN84328.1"/>
    <property type="molecule type" value="Genomic_DNA"/>
</dbReference>
<keyword evidence="2" id="KW-1133">Transmembrane helix</keyword>
<reference evidence="4" key="1">
    <citation type="journal article" date="2014" name="Nat. Genet.">
        <title>Genome of the human hookworm Necator americanus.</title>
        <authorList>
            <person name="Tang Y.T."/>
            <person name="Gao X."/>
            <person name="Rosa B.A."/>
            <person name="Abubucker S."/>
            <person name="Hallsworth-Pepin K."/>
            <person name="Martin J."/>
            <person name="Tyagi R."/>
            <person name="Heizer E."/>
            <person name="Zhang X."/>
            <person name="Bhonagiri-Palsikar V."/>
            <person name="Minx P."/>
            <person name="Warren W.C."/>
            <person name="Wang Q."/>
            <person name="Zhan B."/>
            <person name="Hotez P.J."/>
            <person name="Sternberg P.W."/>
            <person name="Dougall A."/>
            <person name="Gaze S.T."/>
            <person name="Mulvenna J."/>
            <person name="Sotillo J."/>
            <person name="Ranganathan S."/>
            <person name="Rabelo E.M."/>
            <person name="Wilson R.K."/>
            <person name="Felgner P.L."/>
            <person name="Bethony J."/>
            <person name="Hawdon J.M."/>
            <person name="Gasser R.B."/>
            <person name="Loukas A."/>
            <person name="Mitreva M."/>
        </authorList>
    </citation>
    <scope>NUCLEOTIDE SEQUENCE [LARGE SCALE GENOMIC DNA]</scope>
</reference>
<protein>
    <submittedName>
        <fullName evidence="3">Uncharacterized protein</fullName>
    </submittedName>
</protein>
<feature type="region of interest" description="Disordered" evidence="1">
    <location>
        <begin position="1"/>
        <end position="32"/>
    </location>
</feature>
<name>W2TRC3_NECAM</name>
<evidence type="ECO:0000313" key="3">
    <source>
        <dbReference type="EMBL" id="ETN84328.1"/>
    </source>
</evidence>
<feature type="region of interest" description="Disordered" evidence="1">
    <location>
        <begin position="129"/>
        <end position="153"/>
    </location>
</feature>
<dbReference type="Proteomes" id="UP000053676">
    <property type="component" value="Unassembled WGS sequence"/>
</dbReference>
<proteinExistence type="predicted"/>
<gene>
    <name evidence="3" type="ORF">NECAME_17156</name>
</gene>
<dbReference type="KEGG" id="nai:NECAME_17156"/>
<sequence length="176" mass="19347">MDGLGRHDELGELPPVHSTARHSLEGSNGRSLDEDDDSNIDFIIFVILSIVAAILLIAIIPILIGCLVIKSKRDRRRRTRKASAGSMAGKPPKRKGHRARKTQALLLYVVRDTWGLRCYVGALGQPKSSTTTTTQRMTTTKEGKLGPLLPDMKKTRKPGTVEGAICYVFMTEGNHL</sequence>
<feature type="compositionally biased region" description="Basic and acidic residues" evidence="1">
    <location>
        <begin position="1"/>
        <end position="10"/>
    </location>
</feature>
<organism evidence="3 4">
    <name type="scientific">Necator americanus</name>
    <name type="common">Human hookworm</name>
    <dbReference type="NCBI Taxonomy" id="51031"/>
    <lineage>
        <taxon>Eukaryota</taxon>
        <taxon>Metazoa</taxon>
        <taxon>Ecdysozoa</taxon>
        <taxon>Nematoda</taxon>
        <taxon>Chromadorea</taxon>
        <taxon>Rhabditida</taxon>
        <taxon>Rhabditina</taxon>
        <taxon>Rhabditomorpha</taxon>
        <taxon>Strongyloidea</taxon>
        <taxon>Ancylostomatidae</taxon>
        <taxon>Bunostominae</taxon>
        <taxon>Necator</taxon>
    </lineage>
</organism>
<feature type="region of interest" description="Disordered" evidence="1">
    <location>
        <begin position="77"/>
        <end position="100"/>
    </location>
</feature>
<evidence type="ECO:0000313" key="4">
    <source>
        <dbReference type="Proteomes" id="UP000053676"/>
    </source>
</evidence>
<keyword evidence="4" id="KW-1185">Reference proteome</keyword>
<feature type="transmembrane region" description="Helical" evidence="2">
    <location>
        <begin position="42"/>
        <end position="69"/>
    </location>
</feature>
<dbReference type="AlphaFoldDB" id="W2TRC3"/>
<evidence type="ECO:0000256" key="1">
    <source>
        <dbReference type="SAM" id="MobiDB-lite"/>
    </source>
</evidence>
<feature type="compositionally biased region" description="Basic residues" evidence="1">
    <location>
        <begin position="91"/>
        <end position="100"/>
    </location>
</feature>
<evidence type="ECO:0000256" key="2">
    <source>
        <dbReference type="SAM" id="Phobius"/>
    </source>
</evidence>
<accession>W2TRC3</accession>
<keyword evidence="2" id="KW-0472">Membrane</keyword>